<sequence length="70" mass="8342">MNPQEEQEARFVDIEIKLAHQEDLVESLNARIYEQQKQIDQLEAMVARLIEHMRTRDTTQAPVNERPPHY</sequence>
<dbReference type="InterPro" id="IPR007236">
    <property type="entry name" value="SlyX"/>
</dbReference>
<gene>
    <name evidence="2" type="primary">slyX</name>
    <name evidence="3" type="ORF">EYF70_30000</name>
    <name evidence="2" type="ORF">GCM10007387_08280</name>
</gene>
<evidence type="ECO:0000313" key="5">
    <source>
        <dbReference type="Proteomes" id="UP000628442"/>
    </source>
</evidence>
<dbReference type="AlphaFoldDB" id="A0A411X6B6"/>
<organism evidence="2 5">
    <name type="scientific">Pseudoduganella albidiflava</name>
    <dbReference type="NCBI Taxonomy" id="321983"/>
    <lineage>
        <taxon>Bacteria</taxon>
        <taxon>Pseudomonadati</taxon>
        <taxon>Pseudomonadota</taxon>
        <taxon>Betaproteobacteria</taxon>
        <taxon>Burkholderiales</taxon>
        <taxon>Oxalobacteraceae</taxon>
        <taxon>Telluria group</taxon>
        <taxon>Pseudoduganella</taxon>
    </lineage>
</organism>
<protein>
    <submittedName>
        <fullName evidence="2">Protein SlyX</fullName>
    </submittedName>
    <submittedName>
        <fullName evidence="3">SlyX family protein</fullName>
    </submittedName>
</protein>
<dbReference type="Gene3D" id="1.20.5.300">
    <property type="match status" value="1"/>
</dbReference>
<accession>A0A411X6B6</accession>
<dbReference type="EMBL" id="BMWV01000001">
    <property type="protein sequence ID" value="GGY28471.1"/>
    <property type="molecule type" value="Genomic_DNA"/>
</dbReference>
<dbReference type="RefSeq" id="WP_131148647.1">
    <property type="nucleotide sequence ID" value="NZ_BMWV01000001.1"/>
</dbReference>
<name>A0A411X6B6_9BURK</name>
<dbReference type="Proteomes" id="UP000292307">
    <property type="component" value="Chromosome"/>
</dbReference>
<proteinExistence type="predicted"/>
<evidence type="ECO:0000313" key="4">
    <source>
        <dbReference type="Proteomes" id="UP000292307"/>
    </source>
</evidence>
<reference evidence="2" key="3">
    <citation type="submission" date="2022-12" db="EMBL/GenBank/DDBJ databases">
        <authorList>
            <person name="Sun Q."/>
            <person name="Kim S."/>
        </authorList>
    </citation>
    <scope>NUCLEOTIDE SEQUENCE</scope>
    <source>
        <strain evidence="2">KCTC 12343</strain>
    </source>
</reference>
<dbReference type="Proteomes" id="UP000628442">
    <property type="component" value="Unassembled WGS sequence"/>
</dbReference>
<keyword evidence="1" id="KW-0175">Coiled coil</keyword>
<feature type="coiled-coil region" evidence="1">
    <location>
        <begin position="25"/>
        <end position="52"/>
    </location>
</feature>
<keyword evidence="4" id="KW-1185">Reference proteome</keyword>
<dbReference type="OrthoDB" id="8687612at2"/>
<dbReference type="PANTHER" id="PTHR36508:SF1">
    <property type="entry name" value="PROTEIN SLYX"/>
    <property type="match status" value="1"/>
</dbReference>
<evidence type="ECO:0000313" key="2">
    <source>
        <dbReference type="EMBL" id="GGY28471.1"/>
    </source>
</evidence>
<evidence type="ECO:0000313" key="3">
    <source>
        <dbReference type="EMBL" id="QBI04586.1"/>
    </source>
</evidence>
<dbReference type="Pfam" id="PF04102">
    <property type="entry name" value="SlyX"/>
    <property type="match status" value="1"/>
</dbReference>
<dbReference type="EMBL" id="CP036401">
    <property type="protein sequence ID" value="QBI04586.1"/>
    <property type="molecule type" value="Genomic_DNA"/>
</dbReference>
<reference evidence="2" key="1">
    <citation type="journal article" date="2014" name="Int. J. Syst. Evol. Microbiol.">
        <title>Complete genome sequence of Corynebacterium casei LMG S-19264T (=DSM 44701T), isolated from a smear-ripened cheese.</title>
        <authorList>
            <consortium name="US DOE Joint Genome Institute (JGI-PGF)"/>
            <person name="Walter F."/>
            <person name="Albersmeier A."/>
            <person name="Kalinowski J."/>
            <person name="Ruckert C."/>
        </authorList>
    </citation>
    <scope>NUCLEOTIDE SEQUENCE</scope>
    <source>
        <strain evidence="2">KCTC 12343</strain>
    </source>
</reference>
<dbReference type="PANTHER" id="PTHR36508">
    <property type="entry name" value="PROTEIN SLYX"/>
    <property type="match status" value="1"/>
</dbReference>
<reference evidence="3 4" key="2">
    <citation type="submission" date="2019-02" db="EMBL/GenBank/DDBJ databases">
        <title>Draft Genome Sequences of Six Type Strains of the Genus Massilia.</title>
        <authorList>
            <person name="Miess H."/>
            <person name="Frediansyhah A."/>
            <person name="Gross H."/>
        </authorList>
    </citation>
    <scope>NUCLEOTIDE SEQUENCE [LARGE SCALE GENOMIC DNA]</scope>
    <source>
        <strain evidence="3 4">DSM 17472</strain>
    </source>
</reference>
<evidence type="ECO:0000256" key="1">
    <source>
        <dbReference type="SAM" id="Coils"/>
    </source>
</evidence>